<dbReference type="FunFam" id="2.60.120.10:FF:000356">
    <property type="entry name" value="Cyclic nucleotide-binding protein"/>
    <property type="match status" value="1"/>
</dbReference>
<comment type="subunit">
    <text evidence="2">Homotetramer.</text>
</comment>
<comment type="function">
    <text evidence="17">Cyclic nucleotide-regulated potassium channel activated by cAMP.</text>
</comment>
<keyword evidence="6" id="KW-0116">cAMP-binding</keyword>
<feature type="transmembrane region" description="Helical" evidence="21">
    <location>
        <begin position="232"/>
        <end position="249"/>
    </location>
</feature>
<evidence type="ECO:0000313" key="25">
    <source>
        <dbReference type="EMBL" id="BCE78166.1"/>
    </source>
</evidence>
<evidence type="ECO:0000256" key="9">
    <source>
        <dbReference type="ARBA" id="ARBA00022826"/>
    </source>
</evidence>
<dbReference type="FunFam" id="1.20.5.110:FF:000071">
    <property type="entry name" value="pH-gated potassium channel KcsA"/>
    <property type="match status" value="1"/>
</dbReference>
<keyword evidence="9" id="KW-0631">Potassium channel</keyword>
<evidence type="ECO:0000256" key="3">
    <source>
        <dbReference type="ARBA" id="ARBA00022448"/>
    </source>
</evidence>
<evidence type="ECO:0000256" key="2">
    <source>
        <dbReference type="ARBA" id="ARBA00011881"/>
    </source>
</evidence>
<dbReference type="InterPro" id="IPR028325">
    <property type="entry name" value="VG_K_chnl"/>
</dbReference>
<dbReference type="EMBL" id="AP023097">
    <property type="protein sequence ID" value="BCE78166.1"/>
    <property type="molecule type" value="Genomic_DNA"/>
</dbReference>
<evidence type="ECO:0000256" key="1">
    <source>
        <dbReference type="ARBA" id="ARBA00004651"/>
    </source>
</evidence>
<accession>A0A809Z0T0</accession>
<comment type="subcellular location">
    <subcellularLocation>
        <location evidence="1">Cell membrane</location>
        <topology evidence="1">Multi-pass membrane protein</topology>
    </subcellularLocation>
</comment>
<gene>
    <name evidence="23" type="ORF">XF2B_83460</name>
    <name evidence="24" type="ORF">XF3B_82720</name>
    <name evidence="25" type="ORF">XF8B_82770</name>
    <name evidence="26" type="ORF">XF9B_82100</name>
</gene>
<dbReference type="PANTHER" id="PTHR11537:SF254">
    <property type="entry name" value="POTASSIUM VOLTAGE-GATED CHANNEL PROTEIN SHAB"/>
    <property type="match status" value="1"/>
</dbReference>
<name>A0A809Z0T0_9BRAD</name>
<dbReference type="PANTHER" id="PTHR11537">
    <property type="entry name" value="VOLTAGE-GATED POTASSIUM CHANNEL"/>
    <property type="match status" value="1"/>
</dbReference>
<keyword evidence="12" id="KW-0406">Ion transport</keyword>
<protein>
    <recommendedName>
        <fullName evidence="19">pH-gated potassium channel KcsA</fullName>
    </recommendedName>
</protein>
<sequence>MPRPAPVVDGLGPGRHFDTEVPAGTAKAKTAEAKTAKAKTAKAKTAKAKTEPPSRMFKPLISALAQFVAATAGRNMTKAAYVAVGVGLLSMVLLTVGPAYETAPRWVDALLWACLAYFVFEWVVRLRHMRRTERLALYMSSSAGIVDAIGALAVPVALVLGVELRTAWLLSVLWVLKVVPGIPGLRQLRRVLVLESGPLVSVLVIFLMVVFLASVAEYFLERDVQPQTFGSVPAALWWAVVTLTTTGYGDVVPVTPLGRMVAALVMISGLGVFGLWTGILATGFAAETRRDNFLKTWESVSKVPFFAALGPAAIADVTHMLRTMELPARTMIIRKGTQGDCMYFIAAGAVEVDLPGKKVQLGEGAFFGEMALLGNNMRGANVSTTKVSRLLVLDLVDFRVLMARHPDLAETIDAEAKRRTLENR</sequence>
<dbReference type="Pfam" id="PF00027">
    <property type="entry name" value="cNMP_binding"/>
    <property type="match status" value="1"/>
</dbReference>
<evidence type="ECO:0000256" key="16">
    <source>
        <dbReference type="ARBA" id="ARBA00023303"/>
    </source>
</evidence>
<dbReference type="GO" id="GO:0001508">
    <property type="term" value="P:action potential"/>
    <property type="evidence" value="ECO:0007669"/>
    <property type="project" value="TreeGrafter"/>
</dbReference>
<dbReference type="InterPro" id="IPR014710">
    <property type="entry name" value="RmlC-like_jellyroll"/>
</dbReference>
<dbReference type="Gene3D" id="2.60.120.10">
    <property type="entry name" value="Jelly Rolls"/>
    <property type="match status" value="1"/>
</dbReference>
<feature type="transmembrane region" description="Helical" evidence="21">
    <location>
        <begin position="106"/>
        <end position="124"/>
    </location>
</feature>
<dbReference type="InterPro" id="IPR018490">
    <property type="entry name" value="cNMP-bd_dom_sf"/>
</dbReference>
<reference evidence="26" key="4">
    <citation type="submission" date="2020-05" db="EMBL/GenBank/DDBJ databases">
        <title>Complete genome sequence of Bradyrhizobium diazoefficiens XF9 isolated from soybean nodule.</title>
        <authorList>
            <person name="Noda R."/>
            <person name="Kakizaki K."/>
            <person name="Minamisawa K."/>
        </authorList>
    </citation>
    <scope>NUCLEOTIDE SEQUENCE</scope>
    <source>
        <strain evidence="26">XF9</strain>
    </source>
</reference>
<evidence type="ECO:0000313" key="23">
    <source>
        <dbReference type="EMBL" id="BCE34577.1"/>
    </source>
</evidence>
<dbReference type="SMART" id="SM00100">
    <property type="entry name" value="cNMP"/>
    <property type="match status" value="1"/>
</dbReference>
<evidence type="ECO:0000259" key="22">
    <source>
        <dbReference type="PROSITE" id="PS50042"/>
    </source>
</evidence>
<keyword evidence="11 21" id="KW-1133">Transmembrane helix</keyword>
<feature type="transmembrane region" description="Helical" evidence="21">
    <location>
        <begin position="166"/>
        <end position="185"/>
    </location>
</feature>
<dbReference type="InterPro" id="IPR000595">
    <property type="entry name" value="cNMP-bd_dom"/>
</dbReference>
<keyword evidence="3" id="KW-0813">Transport</keyword>
<evidence type="ECO:0000256" key="7">
    <source>
        <dbReference type="ARBA" id="ARBA00022692"/>
    </source>
</evidence>
<dbReference type="GO" id="GO:0005249">
    <property type="term" value="F:voltage-gated potassium channel activity"/>
    <property type="evidence" value="ECO:0007669"/>
    <property type="project" value="InterPro"/>
</dbReference>
<dbReference type="PROSITE" id="PS50042">
    <property type="entry name" value="CNMP_BINDING_3"/>
    <property type="match status" value="1"/>
</dbReference>
<evidence type="ECO:0000256" key="13">
    <source>
        <dbReference type="ARBA" id="ARBA00023136"/>
    </source>
</evidence>
<evidence type="ECO:0000256" key="17">
    <source>
        <dbReference type="ARBA" id="ARBA00058429"/>
    </source>
</evidence>
<reference evidence="23" key="1">
    <citation type="submission" date="2020-05" db="EMBL/GenBank/DDBJ databases">
        <title>Complete genome sequence of Bradyrhizobium diazoefficiens XF2 isolated from soybean nodule.</title>
        <authorList>
            <person name="Noda R."/>
            <person name="Kakizaki K."/>
            <person name="Minamisawa K."/>
        </authorList>
    </citation>
    <scope>NUCLEOTIDE SEQUENCE</scope>
    <source>
        <strain evidence="23">XF2</strain>
    </source>
</reference>
<dbReference type="GO" id="GO:0008076">
    <property type="term" value="C:voltage-gated potassium channel complex"/>
    <property type="evidence" value="ECO:0007669"/>
    <property type="project" value="InterPro"/>
</dbReference>
<keyword evidence="7 21" id="KW-0812">Transmembrane</keyword>
<keyword evidence="10" id="KW-0630">Potassium</keyword>
<dbReference type="EMBL" id="AP023092">
    <property type="protein sequence ID" value="BCE34577.1"/>
    <property type="molecule type" value="Genomic_DNA"/>
</dbReference>
<proteinExistence type="inferred from homology"/>
<dbReference type="Pfam" id="PF00520">
    <property type="entry name" value="Ion_trans"/>
    <property type="match status" value="1"/>
</dbReference>
<evidence type="ECO:0000256" key="18">
    <source>
        <dbReference type="ARBA" id="ARBA00060926"/>
    </source>
</evidence>
<comment type="similarity">
    <text evidence="18">Belongs to the potassium channel family.</text>
</comment>
<keyword evidence="16" id="KW-0407">Ion channel</keyword>
<organism evidence="24">
    <name type="scientific">Bradyrhizobium diazoefficiens</name>
    <dbReference type="NCBI Taxonomy" id="1355477"/>
    <lineage>
        <taxon>Bacteria</taxon>
        <taxon>Pseudomonadati</taxon>
        <taxon>Pseudomonadota</taxon>
        <taxon>Alphaproteobacteria</taxon>
        <taxon>Hyphomicrobiales</taxon>
        <taxon>Nitrobacteraceae</taxon>
        <taxon>Bradyrhizobium</taxon>
    </lineage>
</organism>
<evidence type="ECO:0000256" key="19">
    <source>
        <dbReference type="ARBA" id="ARBA00067547"/>
    </source>
</evidence>
<dbReference type="SUPFAM" id="SSF81324">
    <property type="entry name" value="Voltage-gated potassium channels"/>
    <property type="match status" value="1"/>
</dbReference>
<feature type="region of interest" description="Disordered" evidence="20">
    <location>
        <begin position="1"/>
        <end position="31"/>
    </location>
</feature>
<dbReference type="PROSITE" id="PS00888">
    <property type="entry name" value="CNMP_BINDING_1"/>
    <property type="match status" value="1"/>
</dbReference>
<keyword evidence="4" id="KW-1003">Cell membrane</keyword>
<dbReference type="InterPro" id="IPR005821">
    <property type="entry name" value="Ion_trans_dom"/>
</dbReference>
<dbReference type="EMBL" id="AP023098">
    <property type="protein sequence ID" value="BCE86789.1"/>
    <property type="molecule type" value="Genomic_DNA"/>
</dbReference>
<dbReference type="EMBL" id="AP023093">
    <property type="protein sequence ID" value="BCE43241.1"/>
    <property type="molecule type" value="Genomic_DNA"/>
</dbReference>
<evidence type="ECO:0000256" key="8">
    <source>
        <dbReference type="ARBA" id="ARBA00022741"/>
    </source>
</evidence>
<evidence type="ECO:0000256" key="20">
    <source>
        <dbReference type="SAM" id="MobiDB-lite"/>
    </source>
</evidence>
<dbReference type="PRINTS" id="PR00169">
    <property type="entry name" value="KCHANNEL"/>
</dbReference>
<evidence type="ECO:0000256" key="12">
    <source>
        <dbReference type="ARBA" id="ARBA00023065"/>
    </source>
</evidence>
<keyword evidence="13 21" id="KW-0472">Membrane</keyword>
<evidence type="ECO:0000256" key="10">
    <source>
        <dbReference type="ARBA" id="ARBA00022958"/>
    </source>
</evidence>
<keyword evidence="8" id="KW-0547">Nucleotide-binding</keyword>
<feature type="domain" description="Cyclic nucleotide-binding" evidence="22">
    <location>
        <begin position="305"/>
        <end position="419"/>
    </location>
</feature>
<dbReference type="SUPFAM" id="SSF51206">
    <property type="entry name" value="cAMP-binding domain-like"/>
    <property type="match status" value="1"/>
</dbReference>
<feature type="transmembrane region" description="Helical" evidence="21">
    <location>
        <begin position="136"/>
        <end position="160"/>
    </location>
</feature>
<feature type="transmembrane region" description="Helical" evidence="21">
    <location>
        <begin position="197"/>
        <end position="220"/>
    </location>
</feature>
<keyword evidence="5" id="KW-0633">Potassium transport</keyword>
<evidence type="ECO:0000256" key="5">
    <source>
        <dbReference type="ARBA" id="ARBA00022538"/>
    </source>
</evidence>
<evidence type="ECO:0000256" key="14">
    <source>
        <dbReference type="ARBA" id="ARBA00023149"/>
    </source>
</evidence>
<dbReference type="InterPro" id="IPR018488">
    <property type="entry name" value="cNMP-bd_CS"/>
</dbReference>
<dbReference type="AlphaFoldDB" id="A0A809Z0T0"/>
<evidence type="ECO:0000256" key="21">
    <source>
        <dbReference type="SAM" id="Phobius"/>
    </source>
</evidence>
<dbReference type="FunFam" id="1.10.287.70:FF:000181">
    <property type="entry name" value="Cyclic nucleotide-gated potassium channel mll3241"/>
    <property type="match status" value="1"/>
</dbReference>
<reference evidence="24" key="2">
    <citation type="submission" date="2020-05" db="EMBL/GenBank/DDBJ databases">
        <title>Complete genome sequence of Bradyrhizobium diazoefficiens XF3 isolated from soybean nodule.</title>
        <authorList>
            <person name="Noda R."/>
            <person name="Kakizaki K."/>
            <person name="Minamisawa K."/>
        </authorList>
    </citation>
    <scope>NUCLEOTIDE SEQUENCE</scope>
    <source>
        <strain evidence="24">XF3</strain>
    </source>
</reference>
<dbReference type="Gene3D" id="1.10.287.70">
    <property type="match status" value="1"/>
</dbReference>
<evidence type="ECO:0000313" key="26">
    <source>
        <dbReference type="EMBL" id="BCE86789.1"/>
    </source>
</evidence>
<evidence type="ECO:0000313" key="24">
    <source>
        <dbReference type="EMBL" id="BCE43241.1"/>
    </source>
</evidence>
<evidence type="ECO:0000256" key="6">
    <source>
        <dbReference type="ARBA" id="ARBA00022566"/>
    </source>
</evidence>
<dbReference type="CDD" id="cd00038">
    <property type="entry name" value="CAP_ED"/>
    <property type="match status" value="1"/>
</dbReference>
<feature type="transmembrane region" description="Helical" evidence="21">
    <location>
        <begin position="79"/>
        <end position="100"/>
    </location>
</feature>
<evidence type="ECO:0000256" key="11">
    <source>
        <dbReference type="ARBA" id="ARBA00022989"/>
    </source>
</evidence>
<evidence type="ECO:0000256" key="15">
    <source>
        <dbReference type="ARBA" id="ARBA00023286"/>
    </source>
</evidence>
<keyword evidence="14" id="KW-0114">cAMP</keyword>
<keyword evidence="15" id="KW-1071">Ligand-gated ion channel</keyword>
<dbReference type="GO" id="GO:0030552">
    <property type="term" value="F:cAMP binding"/>
    <property type="evidence" value="ECO:0007669"/>
    <property type="project" value="UniProtKB-KW"/>
</dbReference>
<reference evidence="25" key="3">
    <citation type="submission" date="2020-05" db="EMBL/GenBank/DDBJ databases">
        <title>Complete genome sequence of Bradyrhizobium diazoefficiens XF8 isolated from soybean nodule.</title>
        <authorList>
            <person name="Noda R."/>
            <person name="Kakizaki K."/>
            <person name="Minamisawa K."/>
        </authorList>
    </citation>
    <scope>NUCLEOTIDE SEQUENCE</scope>
    <source>
        <strain evidence="25">XF8</strain>
    </source>
</reference>
<feature type="transmembrane region" description="Helical" evidence="21">
    <location>
        <begin position="261"/>
        <end position="283"/>
    </location>
</feature>
<evidence type="ECO:0000256" key="4">
    <source>
        <dbReference type="ARBA" id="ARBA00022475"/>
    </source>
</evidence>